<proteinExistence type="predicted"/>
<keyword evidence="2" id="KW-1185">Reference proteome</keyword>
<comment type="caution">
    <text evidence="1">The sequence shown here is derived from an EMBL/GenBank/DDBJ whole genome shotgun (WGS) entry which is preliminary data.</text>
</comment>
<dbReference type="Proteomes" id="UP001145114">
    <property type="component" value="Unassembled WGS sequence"/>
</dbReference>
<dbReference type="EMBL" id="JAMZIH010005828">
    <property type="protein sequence ID" value="KAJ1674598.1"/>
    <property type="molecule type" value="Genomic_DNA"/>
</dbReference>
<accession>A0ACC1HFT7</accession>
<reference evidence="1" key="1">
    <citation type="submission" date="2022-06" db="EMBL/GenBank/DDBJ databases">
        <title>Phylogenomic reconstructions and comparative analyses of Kickxellomycotina fungi.</title>
        <authorList>
            <person name="Reynolds N.K."/>
            <person name="Stajich J.E."/>
            <person name="Barry K."/>
            <person name="Grigoriev I.V."/>
            <person name="Crous P."/>
            <person name="Smith M.E."/>
        </authorList>
    </citation>
    <scope>NUCLEOTIDE SEQUENCE</scope>
    <source>
        <strain evidence="1">RSA 2271</strain>
    </source>
</reference>
<name>A0ACC1HFT7_9FUNG</name>
<protein>
    <submittedName>
        <fullName evidence="1">Uncharacterized protein</fullName>
    </submittedName>
</protein>
<gene>
    <name evidence="1" type="ORF">EV182_002951</name>
</gene>
<organism evidence="1 2">
    <name type="scientific">Spiromyces aspiralis</name>
    <dbReference type="NCBI Taxonomy" id="68401"/>
    <lineage>
        <taxon>Eukaryota</taxon>
        <taxon>Fungi</taxon>
        <taxon>Fungi incertae sedis</taxon>
        <taxon>Zoopagomycota</taxon>
        <taxon>Kickxellomycotina</taxon>
        <taxon>Kickxellomycetes</taxon>
        <taxon>Kickxellales</taxon>
        <taxon>Kickxellaceae</taxon>
        <taxon>Spiromyces</taxon>
    </lineage>
</organism>
<evidence type="ECO:0000313" key="1">
    <source>
        <dbReference type="EMBL" id="KAJ1674598.1"/>
    </source>
</evidence>
<evidence type="ECO:0000313" key="2">
    <source>
        <dbReference type="Proteomes" id="UP001145114"/>
    </source>
</evidence>
<sequence>MALRCGWRHLALVLVLFLIIQFVFYFKPEAIESVRNVPAKFNYGGLNKKPTPAVAEDTGDVAADPHHPSRFVAKTTRENAAFVILCRNTDLDSIKESLTELEEKFNNRYHYPYVFLNEKPFTDEFKNSISEVVSGTTHFGIIPTEHWSYPPWIDQDRARQEREKMAKNHVIYGGSEPYRHMCRFNSGFFFRHPLLAQYDWYWRVEPSVKFPCIIDKDPFKVLRENNKLYGFTISIKEYPKTIPTLWNTTLKFMDEFPNHVSNPNMLKFIQKAGTNGTPEYNGCHYWSNFEVGSLNFFRSDEYLAYFDYLDRAGGFFYERWGDAPVHSIALSIFLDKSKIHWFEDLGYFHGPLWNCPKGEAHKRLQCTCEEKKSIETENPNWSCIKEFIRTPN</sequence>